<comment type="subcellular location">
    <subcellularLocation>
        <location evidence="4">Cell outer membrane</location>
    </subcellularLocation>
</comment>
<dbReference type="GO" id="GO:0015920">
    <property type="term" value="P:lipopolysaccharide transport"/>
    <property type="evidence" value="ECO:0007669"/>
    <property type="project" value="InterPro"/>
</dbReference>
<keyword evidence="2 4" id="KW-0472">Membrane</keyword>
<dbReference type="Pfam" id="PF04453">
    <property type="entry name" value="LptD"/>
    <property type="match status" value="1"/>
</dbReference>
<dbReference type="PANTHER" id="PTHR30189">
    <property type="entry name" value="LPS-ASSEMBLY PROTEIN"/>
    <property type="match status" value="1"/>
</dbReference>
<protein>
    <recommendedName>
        <fullName evidence="4">LPS-assembly protein LptD</fullName>
    </recommendedName>
</protein>
<comment type="similarity">
    <text evidence="4">Belongs to the LptD family.</text>
</comment>
<feature type="domain" description="LPS-assembly protein LptD central" evidence="7">
    <location>
        <begin position="207"/>
        <end position="283"/>
    </location>
</feature>
<evidence type="ECO:0000259" key="7">
    <source>
        <dbReference type="Pfam" id="PF19838"/>
    </source>
</evidence>
<dbReference type="OrthoDB" id="9760225at2"/>
<reference evidence="8 9" key="1">
    <citation type="submission" date="2018-01" db="EMBL/GenBank/DDBJ databases">
        <title>The draft genome sequence of Cohaesibacter sp. H1304.</title>
        <authorList>
            <person name="Wang N.-N."/>
            <person name="Du Z.-J."/>
        </authorList>
    </citation>
    <scope>NUCLEOTIDE SEQUENCE [LARGE SCALE GENOMIC DNA]</scope>
    <source>
        <strain evidence="8 9">H1304</strain>
    </source>
</reference>
<dbReference type="InterPro" id="IPR007543">
    <property type="entry name" value="LptD_C"/>
</dbReference>
<dbReference type="Pfam" id="PF19838">
    <property type="entry name" value="LptD_2"/>
    <property type="match status" value="1"/>
</dbReference>
<comment type="caution">
    <text evidence="4">Lacks conserved residue(s) required for the propagation of feature annotation.</text>
</comment>
<dbReference type="EMBL" id="PKUQ01000016">
    <property type="protein sequence ID" value="PLW77399.1"/>
    <property type="molecule type" value="Genomic_DNA"/>
</dbReference>
<evidence type="ECO:0000313" key="9">
    <source>
        <dbReference type="Proteomes" id="UP000234881"/>
    </source>
</evidence>
<dbReference type="Proteomes" id="UP000234881">
    <property type="component" value="Unassembled WGS sequence"/>
</dbReference>
<dbReference type="GO" id="GO:0009279">
    <property type="term" value="C:cell outer membrane"/>
    <property type="evidence" value="ECO:0007669"/>
    <property type="project" value="UniProtKB-SubCell"/>
</dbReference>
<dbReference type="GO" id="GO:0043165">
    <property type="term" value="P:Gram-negative-bacterium-type cell outer membrane assembly"/>
    <property type="evidence" value="ECO:0007669"/>
    <property type="project" value="UniProtKB-UniRule"/>
</dbReference>
<organism evidence="8 9">
    <name type="scientific">Cohaesibacter celericrescens</name>
    <dbReference type="NCBI Taxonomy" id="2067669"/>
    <lineage>
        <taxon>Bacteria</taxon>
        <taxon>Pseudomonadati</taxon>
        <taxon>Pseudomonadota</taxon>
        <taxon>Alphaproteobacteria</taxon>
        <taxon>Hyphomicrobiales</taxon>
        <taxon>Cohaesibacteraceae</taxon>
    </lineage>
</organism>
<sequence length="776" mass="85701">MRGTVQIACLGRMNKCSGSVPRLRTFLLASVFLVTPASFSNVVAQSLPSELKISKPDEDTRMLVEADQMVYDYDRERVSALGNVQIYYGVYALQADKVVYDQKSARLVAEGNVRITEPSGNVITANYIDITDDFRTGFVRSLRVQTPDKARIAADRAEKQDDDITVFDKAVYTTCEPCRENPKKSPLWQIKASRIIYNTKDKMVYYKAAKLEFLGVPLLYTPYFAHPDPSRKRSSGFLTPNVGYDSTLGYHASAPYFWALSDSYDVTFSPTYYSKQGLLASTTWRHHLGTGLYNVRLSGIYQNDPDAFSGASGDQEYRGAIDSAGEFNLSKQWKFGWDVSIMSDKRFERDYDLIDDDEDKRSTIYLVGQGERNYFDARANYYNIMTDSLSQSDQAIIHPSIDYSAYAKSPILGGEGRLKVNSTSITRDSTSSTTVGGVTRTDGVQGTYNRTSVEASWKRKIIAPGGQVITPFSSLRGDAYWMPSKSGAPAALVDEDFAFRGIPTVGLDYRLPILATSGTTSHIFEPIAQIIVRPNEAKIGEVPNDDAQSLVFDDSILFDPDKFSGYDRVEGGTRANIGFQYRMQMASGWSVNALGGRSFQLAGRNSFATEDLTSTGLDSGLDTKVSDYVGRVGISSNKGFSAIARGRLDSNNAELKYAAVEASLSNDRYTGSLSYSFTDKRPSAGVTTVRQQITASASAKFADYWSLEGSSQYDIIERGLISGSLGLKYDDECFGISLKYSHERDIYTDSDSEQSIKLQVDFKSLGGGTASHSFDD</sequence>
<evidence type="ECO:0000313" key="8">
    <source>
        <dbReference type="EMBL" id="PLW77399.1"/>
    </source>
</evidence>
<comment type="subunit">
    <text evidence="4">Component of the lipopolysaccharide transport and assembly complex.</text>
</comment>
<gene>
    <name evidence="4" type="primary">lptD</name>
    <name evidence="8" type="ORF">C0081_08650</name>
</gene>
<evidence type="ECO:0000256" key="2">
    <source>
        <dbReference type="ARBA" id="ARBA00023136"/>
    </source>
</evidence>
<dbReference type="Gene3D" id="2.60.450.10">
    <property type="entry name" value="Lipopolysaccharide (LPS) transport protein A like domain"/>
    <property type="match status" value="1"/>
</dbReference>
<evidence type="ECO:0000256" key="1">
    <source>
        <dbReference type="ARBA" id="ARBA00022729"/>
    </source>
</evidence>
<feature type="domain" description="LptD C-terminal" evidence="6">
    <location>
        <begin position="318"/>
        <end position="705"/>
    </location>
</feature>
<dbReference type="PANTHER" id="PTHR30189:SF1">
    <property type="entry name" value="LPS-ASSEMBLY PROTEIN LPTD"/>
    <property type="match status" value="1"/>
</dbReference>
<keyword evidence="1 4" id="KW-0732">Signal</keyword>
<evidence type="ECO:0000259" key="6">
    <source>
        <dbReference type="Pfam" id="PF04453"/>
    </source>
</evidence>
<dbReference type="RefSeq" id="WP_101533417.1">
    <property type="nucleotide sequence ID" value="NZ_PKUQ01000016.1"/>
</dbReference>
<dbReference type="InterPro" id="IPR045659">
    <property type="entry name" value="LptD_2"/>
</dbReference>
<keyword evidence="9" id="KW-1185">Reference proteome</keyword>
<proteinExistence type="inferred from homology"/>
<evidence type="ECO:0000256" key="4">
    <source>
        <dbReference type="HAMAP-Rule" id="MF_01411"/>
    </source>
</evidence>
<keyword evidence="3 4" id="KW-0998">Cell outer membrane</keyword>
<dbReference type="HAMAP" id="MF_01411">
    <property type="entry name" value="LPS_assembly_LptD"/>
    <property type="match status" value="1"/>
</dbReference>
<comment type="caution">
    <text evidence="8">The sequence shown here is derived from an EMBL/GenBank/DDBJ whole genome shotgun (WGS) entry which is preliminary data.</text>
</comment>
<comment type="function">
    <text evidence="4">Involved in the assembly of lipopolysaccharide (LPS) at the surface of the outer membrane.</text>
</comment>
<evidence type="ECO:0000259" key="5">
    <source>
        <dbReference type="Pfam" id="PF03968"/>
    </source>
</evidence>
<dbReference type="AlphaFoldDB" id="A0A2N5XSC0"/>
<dbReference type="GO" id="GO:1990351">
    <property type="term" value="C:transporter complex"/>
    <property type="evidence" value="ECO:0007669"/>
    <property type="project" value="TreeGrafter"/>
</dbReference>
<dbReference type="Pfam" id="PF03968">
    <property type="entry name" value="LptD_N"/>
    <property type="match status" value="1"/>
</dbReference>
<dbReference type="InterPro" id="IPR020889">
    <property type="entry name" value="LipoPS_assembly_LptD"/>
</dbReference>
<dbReference type="InterPro" id="IPR005653">
    <property type="entry name" value="OstA-like_N"/>
</dbReference>
<dbReference type="InterPro" id="IPR050218">
    <property type="entry name" value="LptD"/>
</dbReference>
<name>A0A2N5XSC0_9HYPH</name>
<feature type="domain" description="Organic solvent tolerance-like N-terminal" evidence="5">
    <location>
        <begin position="64"/>
        <end position="201"/>
    </location>
</feature>
<evidence type="ECO:0000256" key="3">
    <source>
        <dbReference type="ARBA" id="ARBA00023237"/>
    </source>
</evidence>
<accession>A0A2N5XSC0</accession>